<dbReference type="Proteomes" id="UP001143910">
    <property type="component" value="Unassembled WGS sequence"/>
</dbReference>
<keyword evidence="2" id="KW-1185">Reference proteome</keyword>
<protein>
    <submittedName>
        <fullName evidence="1">Uncharacterized protein</fullName>
    </submittedName>
</protein>
<comment type="caution">
    <text evidence="1">The sequence shown here is derived from an EMBL/GenBank/DDBJ whole genome shotgun (WGS) entry which is preliminary data.</text>
</comment>
<evidence type="ECO:0000313" key="1">
    <source>
        <dbReference type="EMBL" id="KAJ2979992.1"/>
    </source>
</evidence>
<sequence>MANIIYFITGANRGIGRGLASTYLSRDNTMVIAAVRNPSDPTSLSLQDLPKGNGSNLVVVPLNAPADYTGLSTTLASKGVQQLDVVIANAGSASGFKPTLQTTPEDVLFDLEANSVLPVRTFLATWPLLEKAGPGAKFILLGSVMGSIGNMPNMNLPGAGYGMGKAAAHFYGKKLALDFKDKGLHVGILHPGWTKTHLGQDIADAIGFKEPVVPLEASVEGSVKVIDSLNAETSGQFQVYDGTTLPW</sequence>
<evidence type="ECO:0000313" key="2">
    <source>
        <dbReference type="Proteomes" id="UP001143910"/>
    </source>
</evidence>
<proteinExistence type="predicted"/>
<name>A0ACC1NL39_9HYPO</name>
<dbReference type="EMBL" id="JANJQO010000235">
    <property type="protein sequence ID" value="KAJ2979992.1"/>
    <property type="molecule type" value="Genomic_DNA"/>
</dbReference>
<organism evidence="1 2">
    <name type="scientific">Zarea fungicola</name>
    <dbReference type="NCBI Taxonomy" id="93591"/>
    <lineage>
        <taxon>Eukaryota</taxon>
        <taxon>Fungi</taxon>
        <taxon>Dikarya</taxon>
        <taxon>Ascomycota</taxon>
        <taxon>Pezizomycotina</taxon>
        <taxon>Sordariomycetes</taxon>
        <taxon>Hypocreomycetidae</taxon>
        <taxon>Hypocreales</taxon>
        <taxon>Cordycipitaceae</taxon>
        <taxon>Zarea</taxon>
    </lineage>
</organism>
<gene>
    <name evidence="1" type="ORF">NQ176_g2909</name>
</gene>
<accession>A0ACC1NL39</accession>
<reference evidence="1" key="1">
    <citation type="submission" date="2022-08" db="EMBL/GenBank/DDBJ databases">
        <title>Genome Sequence of Lecanicillium fungicola.</title>
        <authorList>
            <person name="Buettner E."/>
        </authorList>
    </citation>
    <scope>NUCLEOTIDE SEQUENCE</scope>
    <source>
        <strain evidence="1">Babe33</strain>
    </source>
</reference>